<evidence type="ECO:0000313" key="2">
    <source>
        <dbReference type="Proteomes" id="UP000009080"/>
    </source>
</evidence>
<dbReference type="KEGG" id="ttu:TERTU_0376"/>
<dbReference type="Proteomes" id="UP000009080">
    <property type="component" value="Chromosome"/>
</dbReference>
<name>C5BMB2_TERTT</name>
<gene>
    <name evidence="1" type="ordered locus">TERTU_0376</name>
</gene>
<organism evidence="1 2">
    <name type="scientific">Teredinibacter turnerae (strain ATCC 39867 / T7901)</name>
    <dbReference type="NCBI Taxonomy" id="377629"/>
    <lineage>
        <taxon>Bacteria</taxon>
        <taxon>Pseudomonadati</taxon>
        <taxon>Pseudomonadota</taxon>
        <taxon>Gammaproteobacteria</taxon>
        <taxon>Cellvibrionales</taxon>
        <taxon>Cellvibrionaceae</taxon>
        <taxon>Teredinibacter</taxon>
    </lineage>
</organism>
<reference evidence="1 2" key="1">
    <citation type="journal article" date="2009" name="PLoS ONE">
        <title>The complete genome of Teredinibacter turnerae T7901: an intracellular endosymbiont of marine wood-boring bivalves (shipworms).</title>
        <authorList>
            <person name="Yang J.C."/>
            <person name="Madupu R."/>
            <person name="Durkin A.S."/>
            <person name="Ekborg N.A."/>
            <person name="Pedamallu C.S."/>
            <person name="Hostetler J.B."/>
            <person name="Radune D."/>
            <person name="Toms B.S."/>
            <person name="Henrissat B."/>
            <person name="Coutinho P.M."/>
            <person name="Schwarz S."/>
            <person name="Field L."/>
            <person name="Trindade-Silva A.E."/>
            <person name="Soares C.A.G."/>
            <person name="Elshahawi S."/>
            <person name="Hanora A."/>
            <person name="Schmidt E.W."/>
            <person name="Haygood M.G."/>
            <person name="Posfai J."/>
            <person name="Benner J."/>
            <person name="Madinger C."/>
            <person name="Nove J."/>
            <person name="Anton B."/>
            <person name="Chaudhary K."/>
            <person name="Foster J."/>
            <person name="Holman A."/>
            <person name="Kumar S."/>
            <person name="Lessard P.A."/>
            <person name="Luyten Y.A."/>
            <person name="Slatko B."/>
            <person name="Wood N."/>
            <person name="Wu B."/>
            <person name="Teplitski M."/>
            <person name="Mougous J.D."/>
            <person name="Ward N."/>
            <person name="Eisen J.A."/>
            <person name="Badger J.H."/>
            <person name="Distel D.L."/>
        </authorList>
    </citation>
    <scope>NUCLEOTIDE SEQUENCE [LARGE SCALE GENOMIC DNA]</scope>
    <source>
        <strain evidence="2">ATCC 39867 / T7901</strain>
    </source>
</reference>
<protein>
    <submittedName>
        <fullName evidence="1">Uncharacterized protein</fullName>
    </submittedName>
</protein>
<evidence type="ECO:0000313" key="1">
    <source>
        <dbReference type="EMBL" id="ACR12760.1"/>
    </source>
</evidence>
<keyword evidence="2" id="KW-1185">Reference proteome</keyword>
<dbReference type="EMBL" id="CP001614">
    <property type="protein sequence ID" value="ACR12760.1"/>
    <property type="molecule type" value="Genomic_DNA"/>
</dbReference>
<proteinExistence type="predicted"/>
<accession>C5BMB2</accession>
<sequence length="39" mass="4328">MRTPSGGENWLRRIPDSRSDYARGNTSGYVGIMLAELTV</sequence>
<dbReference type="AlphaFoldDB" id="C5BMB2"/>
<dbReference type="HOGENOM" id="CLU_3318332_0_0_6"/>